<dbReference type="SUPFAM" id="SSF51215">
    <property type="entry name" value="Regulatory protein AraC"/>
    <property type="match status" value="1"/>
</dbReference>
<keyword evidence="3" id="KW-0804">Transcription</keyword>
<evidence type="ECO:0000313" key="5">
    <source>
        <dbReference type="EMBL" id="GGH31094.1"/>
    </source>
</evidence>
<dbReference type="Pfam" id="PF12833">
    <property type="entry name" value="HTH_18"/>
    <property type="match status" value="1"/>
</dbReference>
<keyword evidence="1" id="KW-0805">Transcription regulation</keyword>
<organism evidence="5 6">
    <name type="scientific">Dyadobacter endophyticus</name>
    <dbReference type="NCBI Taxonomy" id="1749036"/>
    <lineage>
        <taxon>Bacteria</taxon>
        <taxon>Pseudomonadati</taxon>
        <taxon>Bacteroidota</taxon>
        <taxon>Cytophagia</taxon>
        <taxon>Cytophagales</taxon>
        <taxon>Spirosomataceae</taxon>
        <taxon>Dyadobacter</taxon>
    </lineage>
</organism>
<dbReference type="PROSITE" id="PS01124">
    <property type="entry name" value="HTH_ARAC_FAMILY_2"/>
    <property type="match status" value="1"/>
</dbReference>
<feature type="domain" description="HTH araC/xylS-type" evidence="4">
    <location>
        <begin position="210"/>
        <end position="316"/>
    </location>
</feature>
<dbReference type="SUPFAM" id="SSF46689">
    <property type="entry name" value="Homeodomain-like"/>
    <property type="match status" value="1"/>
</dbReference>
<evidence type="ECO:0000313" key="6">
    <source>
        <dbReference type="Proteomes" id="UP000600214"/>
    </source>
</evidence>
<keyword evidence="2" id="KW-0238">DNA-binding</keyword>
<dbReference type="InterPro" id="IPR003313">
    <property type="entry name" value="AraC-bd"/>
</dbReference>
<comment type="caution">
    <text evidence="5">The sequence shown here is derived from an EMBL/GenBank/DDBJ whole genome shotgun (WGS) entry which is preliminary data.</text>
</comment>
<name>A0ABQ1YMV5_9BACT</name>
<dbReference type="PANTHER" id="PTHR43280">
    <property type="entry name" value="ARAC-FAMILY TRANSCRIPTIONAL REGULATOR"/>
    <property type="match status" value="1"/>
</dbReference>
<evidence type="ECO:0000259" key="4">
    <source>
        <dbReference type="PROSITE" id="PS01124"/>
    </source>
</evidence>
<sequence length="321" mass="36987">MFDVAVQIIIFGFDLYNTKAPMHTETLQQFYERTKQPMPAELASQSNVSHFNVKQRTCLNRMTPYNRRDYYKICLIIGQGMHLAGGRETPIEGAGIIFSNPGVPSSYHAVSESQTGFYCLFNDTFLLNSIRQEIRYRSALFNPAIQAVIPLDVVDRERFSSLFGEMERLLSTTYTYRFDMIRSLLQMIILEGIRLQGPVTNENTADRLISRFFGLLNQQFPVDSPENPLRLLTPAAYADQLSIHVNHLNNVLKKTTGKTTREIIHERIVEEAKTLLLNTDWDAAQIAYTLGFEYPSHFNKYFKQNTQTTPLLFREQLRHAN</sequence>
<evidence type="ECO:0000256" key="1">
    <source>
        <dbReference type="ARBA" id="ARBA00023015"/>
    </source>
</evidence>
<accession>A0ABQ1YMV5</accession>
<dbReference type="InterPro" id="IPR018060">
    <property type="entry name" value="HTH_AraC"/>
</dbReference>
<evidence type="ECO:0000256" key="2">
    <source>
        <dbReference type="ARBA" id="ARBA00023125"/>
    </source>
</evidence>
<proteinExistence type="predicted"/>
<reference evidence="6" key="1">
    <citation type="journal article" date="2019" name="Int. J. Syst. Evol. Microbiol.">
        <title>The Global Catalogue of Microorganisms (GCM) 10K type strain sequencing project: providing services to taxonomists for standard genome sequencing and annotation.</title>
        <authorList>
            <consortium name="The Broad Institute Genomics Platform"/>
            <consortium name="The Broad Institute Genome Sequencing Center for Infectious Disease"/>
            <person name="Wu L."/>
            <person name="Ma J."/>
        </authorList>
    </citation>
    <scope>NUCLEOTIDE SEQUENCE [LARGE SCALE GENOMIC DNA]</scope>
    <source>
        <strain evidence="6">CGMCC 1.15288</strain>
    </source>
</reference>
<gene>
    <name evidence="5" type="ORF">GCM10007423_19720</name>
</gene>
<protein>
    <submittedName>
        <fullName evidence="5">AraC family transcriptional regulator</fullName>
    </submittedName>
</protein>
<dbReference type="Gene3D" id="1.10.10.60">
    <property type="entry name" value="Homeodomain-like"/>
    <property type="match status" value="1"/>
</dbReference>
<evidence type="ECO:0000256" key="3">
    <source>
        <dbReference type="ARBA" id="ARBA00023163"/>
    </source>
</evidence>
<keyword evidence="6" id="KW-1185">Reference proteome</keyword>
<dbReference type="InterPro" id="IPR037923">
    <property type="entry name" value="HTH-like"/>
</dbReference>
<dbReference type="EMBL" id="BMIA01000001">
    <property type="protein sequence ID" value="GGH31094.1"/>
    <property type="molecule type" value="Genomic_DNA"/>
</dbReference>
<dbReference type="Proteomes" id="UP000600214">
    <property type="component" value="Unassembled WGS sequence"/>
</dbReference>
<dbReference type="InterPro" id="IPR009057">
    <property type="entry name" value="Homeodomain-like_sf"/>
</dbReference>
<dbReference type="Pfam" id="PF02311">
    <property type="entry name" value="AraC_binding"/>
    <property type="match status" value="1"/>
</dbReference>
<dbReference type="SMART" id="SM00342">
    <property type="entry name" value="HTH_ARAC"/>
    <property type="match status" value="1"/>
</dbReference>
<dbReference type="PANTHER" id="PTHR43280:SF32">
    <property type="entry name" value="TRANSCRIPTIONAL REGULATORY PROTEIN"/>
    <property type="match status" value="1"/>
</dbReference>